<evidence type="ECO:0000313" key="3">
    <source>
        <dbReference type="EMBL" id="KAI6659369.1"/>
    </source>
</evidence>
<dbReference type="InterPro" id="IPR036137">
    <property type="entry name" value="Focal_adhe_kin_target_dom_sf"/>
</dbReference>
<dbReference type="GO" id="GO:0005925">
    <property type="term" value="C:focal adhesion"/>
    <property type="evidence" value="ECO:0007669"/>
    <property type="project" value="InterPro"/>
</dbReference>
<reference evidence="3 4" key="1">
    <citation type="journal article" date="2023" name="BMC Biol.">
        <title>The compact genome of the sponge Oopsacas minuta (Hexactinellida) is lacking key metazoan core genes.</title>
        <authorList>
            <person name="Santini S."/>
            <person name="Schenkelaars Q."/>
            <person name="Jourda C."/>
            <person name="Duchesne M."/>
            <person name="Belahbib H."/>
            <person name="Rocher C."/>
            <person name="Selva M."/>
            <person name="Riesgo A."/>
            <person name="Vervoort M."/>
            <person name="Leys S.P."/>
            <person name="Kodjabachian L."/>
            <person name="Le Bivic A."/>
            <person name="Borchiellini C."/>
            <person name="Claverie J.M."/>
            <person name="Renard E."/>
        </authorList>
    </citation>
    <scope>NUCLEOTIDE SEQUENCE [LARGE SCALE GENOMIC DNA]</scope>
    <source>
        <strain evidence="3">SPO-2</strain>
    </source>
</reference>
<evidence type="ECO:0000256" key="1">
    <source>
        <dbReference type="SAM" id="MobiDB-lite"/>
    </source>
</evidence>
<dbReference type="AlphaFoldDB" id="A0AAV7KE46"/>
<dbReference type="EMBL" id="JAKMXF010000066">
    <property type="protein sequence ID" value="KAI6659369.1"/>
    <property type="molecule type" value="Genomic_DNA"/>
</dbReference>
<evidence type="ECO:0000259" key="2">
    <source>
        <dbReference type="Pfam" id="PF03623"/>
    </source>
</evidence>
<feature type="compositionally biased region" description="Basic residues" evidence="1">
    <location>
        <begin position="57"/>
        <end position="71"/>
    </location>
</feature>
<feature type="region of interest" description="Disordered" evidence="1">
    <location>
        <begin position="106"/>
        <end position="150"/>
    </location>
</feature>
<protein>
    <recommendedName>
        <fullName evidence="2">Focal AT domain-containing protein</fullName>
    </recommendedName>
</protein>
<dbReference type="Proteomes" id="UP001165289">
    <property type="component" value="Unassembled WGS sequence"/>
</dbReference>
<dbReference type="GO" id="GO:0007172">
    <property type="term" value="P:signal complex assembly"/>
    <property type="evidence" value="ECO:0007669"/>
    <property type="project" value="InterPro"/>
</dbReference>
<evidence type="ECO:0000313" key="4">
    <source>
        <dbReference type="Proteomes" id="UP001165289"/>
    </source>
</evidence>
<proteinExistence type="predicted"/>
<dbReference type="GO" id="GO:0004713">
    <property type="term" value="F:protein tyrosine kinase activity"/>
    <property type="evidence" value="ECO:0007669"/>
    <property type="project" value="InterPro"/>
</dbReference>
<organism evidence="3 4">
    <name type="scientific">Oopsacas minuta</name>
    <dbReference type="NCBI Taxonomy" id="111878"/>
    <lineage>
        <taxon>Eukaryota</taxon>
        <taxon>Metazoa</taxon>
        <taxon>Porifera</taxon>
        <taxon>Hexactinellida</taxon>
        <taxon>Hexasterophora</taxon>
        <taxon>Lyssacinosida</taxon>
        <taxon>Leucopsacidae</taxon>
        <taxon>Oopsacas</taxon>
    </lineage>
</organism>
<feature type="region of interest" description="Disordered" evidence="1">
    <location>
        <begin position="52"/>
        <end position="71"/>
    </location>
</feature>
<comment type="caution">
    <text evidence="3">The sequence shown here is derived from an EMBL/GenBank/DDBJ whole genome shotgun (WGS) entry which is preliminary data.</text>
</comment>
<dbReference type="Pfam" id="PF03623">
    <property type="entry name" value="Focal_AT"/>
    <property type="match status" value="1"/>
</dbReference>
<feature type="region of interest" description="Disordered" evidence="1">
    <location>
        <begin position="76"/>
        <end position="95"/>
    </location>
</feature>
<dbReference type="SUPFAM" id="SSF68993">
    <property type="entry name" value="FAT domain of focal adhesion kinase"/>
    <property type="match status" value="1"/>
</dbReference>
<name>A0AAV7KE46_9METZ</name>
<gene>
    <name evidence="3" type="ORF">LOD99_15040</name>
</gene>
<dbReference type="InterPro" id="IPR005189">
    <property type="entry name" value="Focal_adhesion_kin_target_dom"/>
</dbReference>
<feature type="domain" description="Focal AT" evidence="2">
    <location>
        <begin position="160"/>
        <end position="280"/>
    </location>
</feature>
<dbReference type="Gene3D" id="1.20.120.330">
    <property type="entry name" value="Nucleotidyltransferases domain 2"/>
    <property type="match status" value="1"/>
</dbReference>
<accession>A0AAV7KE46</accession>
<keyword evidence="4" id="KW-1185">Reference proteome</keyword>
<feature type="compositionally biased region" description="Low complexity" evidence="1">
    <location>
        <begin position="117"/>
        <end position="136"/>
    </location>
</feature>
<sequence length="289" mass="32856">MSIITSFFPSIFACIRPNQQTSAPLRSQSFDFFNSLDFDEDTGIIRNRITNTNNNEKKRKNRHTFLKSSSRKGKASLSSCIGTRSKNKDEKSEQLSCGLEARVTNDFMQIRPEPESPKSMSDISDSSSRQLISSTSTEGSNESPKRVIRPRTELNFTDEDIDDIKALTLQLVLSCIQLKEIIERAEVDEYVSRVKDVCESLKSLLIRVTEEVEQMPDDATEESKKMQMAQTLLQTQMKTLVQTMKQAQENSHLTIASHYTNQFLQSCVHLAVYTKHFLQAFLAISTFVC</sequence>